<feature type="domain" description="FAD-binding" evidence="6">
    <location>
        <begin position="11"/>
        <end position="71"/>
    </location>
</feature>
<keyword evidence="2" id="KW-0274">FAD</keyword>
<dbReference type="InterPro" id="IPR036390">
    <property type="entry name" value="WH_DNA-bd_sf"/>
</dbReference>
<dbReference type="AlphaFoldDB" id="A0A6I4MHU4"/>
<dbReference type="SUPFAM" id="SSF51905">
    <property type="entry name" value="FAD/NAD(P)-binding domain"/>
    <property type="match status" value="1"/>
</dbReference>
<organism evidence="7 8">
    <name type="scientific">Actinomadura physcomitrii</name>
    <dbReference type="NCBI Taxonomy" id="2650748"/>
    <lineage>
        <taxon>Bacteria</taxon>
        <taxon>Bacillati</taxon>
        <taxon>Actinomycetota</taxon>
        <taxon>Actinomycetes</taxon>
        <taxon>Streptosporangiales</taxon>
        <taxon>Thermomonosporaceae</taxon>
        <taxon>Actinomadura</taxon>
    </lineage>
</organism>
<keyword evidence="8" id="KW-1185">Reference proteome</keyword>
<keyword evidence="3" id="KW-0560">Oxidoreductase</keyword>
<dbReference type="Pfam" id="PF01494">
    <property type="entry name" value="FAD_binding_3"/>
    <property type="match status" value="1"/>
</dbReference>
<proteinExistence type="predicted"/>
<feature type="region of interest" description="Disordered" evidence="5">
    <location>
        <begin position="88"/>
        <end position="109"/>
    </location>
</feature>
<gene>
    <name evidence="7" type="ORF">F8568_025025</name>
</gene>
<reference evidence="7" key="1">
    <citation type="submission" date="2019-12" db="EMBL/GenBank/DDBJ databases">
        <title>Actinomadura physcomitrii sp. nov., a novel actinomycete isolated from moss [Physcomitrium sphaericum (Ludw) Fuernr].</title>
        <authorList>
            <person name="Zhuang X."/>
        </authorList>
    </citation>
    <scope>NUCLEOTIDE SEQUENCE [LARGE SCALE GENOMIC DNA]</scope>
    <source>
        <strain evidence="7">LD22</strain>
    </source>
</reference>
<protein>
    <recommendedName>
        <fullName evidence="6">FAD-binding domain-containing protein</fullName>
    </recommendedName>
</protein>
<evidence type="ECO:0000259" key="6">
    <source>
        <dbReference type="Pfam" id="PF01494"/>
    </source>
</evidence>
<dbReference type="GO" id="GO:0004497">
    <property type="term" value="F:monooxygenase activity"/>
    <property type="evidence" value="ECO:0007669"/>
    <property type="project" value="UniProtKB-KW"/>
</dbReference>
<evidence type="ECO:0000256" key="5">
    <source>
        <dbReference type="SAM" id="MobiDB-lite"/>
    </source>
</evidence>
<name>A0A6I4MHU4_9ACTN</name>
<evidence type="ECO:0000313" key="8">
    <source>
        <dbReference type="Proteomes" id="UP000462055"/>
    </source>
</evidence>
<comment type="caution">
    <text evidence="7">The sequence shown here is derived from an EMBL/GenBank/DDBJ whole genome shotgun (WGS) entry which is preliminary data.</text>
</comment>
<evidence type="ECO:0000256" key="2">
    <source>
        <dbReference type="ARBA" id="ARBA00022827"/>
    </source>
</evidence>
<dbReference type="Gene3D" id="1.10.10.10">
    <property type="entry name" value="Winged helix-like DNA-binding domain superfamily/Winged helix DNA-binding domain"/>
    <property type="match status" value="1"/>
</dbReference>
<evidence type="ECO:0000256" key="4">
    <source>
        <dbReference type="ARBA" id="ARBA00023033"/>
    </source>
</evidence>
<dbReference type="Gene3D" id="3.50.50.60">
    <property type="entry name" value="FAD/NAD(P)-binding domain"/>
    <property type="match status" value="1"/>
</dbReference>
<dbReference type="PANTHER" id="PTHR47178">
    <property type="entry name" value="MONOOXYGENASE, FAD-BINDING"/>
    <property type="match status" value="1"/>
</dbReference>
<evidence type="ECO:0000256" key="3">
    <source>
        <dbReference type="ARBA" id="ARBA00023002"/>
    </source>
</evidence>
<accession>A0A6I4MHU4</accession>
<evidence type="ECO:0000313" key="7">
    <source>
        <dbReference type="EMBL" id="MWA03587.1"/>
    </source>
</evidence>
<dbReference type="SUPFAM" id="SSF46785">
    <property type="entry name" value="Winged helix' DNA-binding domain"/>
    <property type="match status" value="1"/>
</dbReference>
<keyword evidence="1" id="KW-0285">Flavoprotein</keyword>
<dbReference type="InterPro" id="IPR002938">
    <property type="entry name" value="FAD-bd"/>
</dbReference>
<dbReference type="Proteomes" id="UP000462055">
    <property type="component" value="Unassembled WGS sequence"/>
</dbReference>
<sequence>MTFPVTITSARPVDPWDDPVVTLLGDAVHTMSPGRGDGAGIALRDAHLLGDLLTSDLTVAEAKTAYEHQMLDYGFAAVEASRNRPFGFFGKSARPGSPDGRARRRPDDRRSVVVTLTDEGRMLLPKIPPVFGQTAALLTAGISPDELQTTHRALLRMRENLASGRR</sequence>
<keyword evidence="4" id="KW-0503">Monooxygenase</keyword>
<dbReference type="EMBL" id="WBMS02000020">
    <property type="protein sequence ID" value="MWA03587.1"/>
    <property type="molecule type" value="Genomic_DNA"/>
</dbReference>
<dbReference type="GO" id="GO:0071949">
    <property type="term" value="F:FAD binding"/>
    <property type="evidence" value="ECO:0007669"/>
    <property type="project" value="InterPro"/>
</dbReference>
<evidence type="ECO:0000256" key="1">
    <source>
        <dbReference type="ARBA" id="ARBA00022630"/>
    </source>
</evidence>
<dbReference type="PANTHER" id="PTHR47178:SF5">
    <property type="entry name" value="FAD-BINDING DOMAIN-CONTAINING PROTEIN"/>
    <property type="match status" value="1"/>
</dbReference>
<dbReference type="InterPro" id="IPR036188">
    <property type="entry name" value="FAD/NAD-bd_sf"/>
</dbReference>
<dbReference type="InterPro" id="IPR036388">
    <property type="entry name" value="WH-like_DNA-bd_sf"/>
</dbReference>